<dbReference type="Pfam" id="PF24537">
    <property type="entry name" value="zf-C2H2_fungi"/>
    <property type="match status" value="1"/>
</dbReference>
<dbReference type="EMBL" id="HF935218">
    <property type="protein sequence ID" value="CCX04888.1"/>
    <property type="molecule type" value="Genomic_DNA"/>
</dbReference>
<proteinExistence type="predicted"/>
<evidence type="ECO:0000259" key="10">
    <source>
        <dbReference type="PROSITE" id="PS50157"/>
    </source>
</evidence>
<dbReference type="InterPro" id="IPR057026">
    <property type="entry name" value="Znf-C2H2_ascomycetes"/>
</dbReference>
<comment type="subcellular location">
    <subcellularLocation>
        <location evidence="1">Nucleus</location>
    </subcellularLocation>
</comment>
<evidence type="ECO:0000313" key="11">
    <source>
        <dbReference type="EMBL" id="CCX04888.1"/>
    </source>
</evidence>
<feature type="compositionally biased region" description="Low complexity" evidence="9">
    <location>
        <begin position="440"/>
        <end position="457"/>
    </location>
</feature>
<dbReference type="GO" id="GO:0008270">
    <property type="term" value="F:zinc ion binding"/>
    <property type="evidence" value="ECO:0007669"/>
    <property type="project" value="UniProtKB-KW"/>
</dbReference>
<dbReference type="OrthoDB" id="3524154at2759"/>
<dbReference type="InterPro" id="IPR013087">
    <property type="entry name" value="Znf_C2H2_type"/>
</dbReference>
<protein>
    <recommendedName>
        <fullName evidence="10">C2H2-type domain-containing protein</fullName>
    </recommendedName>
</protein>
<evidence type="ECO:0000256" key="4">
    <source>
        <dbReference type="ARBA" id="ARBA00022771"/>
    </source>
</evidence>
<reference evidence="11 12" key="1">
    <citation type="journal article" date="2013" name="PLoS Genet.">
        <title>The genome and development-dependent transcriptomes of Pyronema confluens: a window into fungal evolution.</title>
        <authorList>
            <person name="Traeger S."/>
            <person name="Altegoer F."/>
            <person name="Freitag M."/>
            <person name="Gabaldon T."/>
            <person name="Kempken F."/>
            <person name="Kumar A."/>
            <person name="Marcet-Houben M."/>
            <person name="Poggeler S."/>
            <person name="Stajich J.E."/>
            <person name="Nowrousian M."/>
        </authorList>
    </citation>
    <scope>NUCLEOTIDE SEQUENCE [LARGE SCALE GENOMIC DNA]</scope>
    <source>
        <strain evidence="12">CBS 100304</strain>
        <tissue evidence="11">Vegetative mycelium</tissue>
    </source>
</reference>
<dbReference type="Gene3D" id="3.30.160.60">
    <property type="entry name" value="Classic Zinc Finger"/>
    <property type="match status" value="1"/>
</dbReference>
<dbReference type="GO" id="GO:0000978">
    <property type="term" value="F:RNA polymerase II cis-regulatory region sequence-specific DNA binding"/>
    <property type="evidence" value="ECO:0007669"/>
    <property type="project" value="TreeGrafter"/>
</dbReference>
<evidence type="ECO:0000256" key="6">
    <source>
        <dbReference type="ARBA" id="ARBA00023125"/>
    </source>
</evidence>
<dbReference type="OMA" id="KHSWSCA"/>
<dbReference type="STRING" id="1076935.U4KUC9"/>
<feature type="region of interest" description="Disordered" evidence="9">
    <location>
        <begin position="1"/>
        <end position="128"/>
    </location>
</feature>
<feature type="compositionally biased region" description="Polar residues" evidence="9">
    <location>
        <begin position="423"/>
        <end position="432"/>
    </location>
</feature>
<keyword evidence="4 8" id="KW-0863">Zinc-finger</keyword>
<feature type="compositionally biased region" description="Low complexity" evidence="9">
    <location>
        <begin position="96"/>
        <end position="120"/>
    </location>
</feature>
<keyword evidence="5" id="KW-0862">Zinc</keyword>
<dbReference type="eggNOG" id="ENOG502RYIG">
    <property type="taxonomic scope" value="Eukaryota"/>
</dbReference>
<dbReference type="AlphaFoldDB" id="U4KUC9"/>
<dbReference type="PROSITE" id="PS50157">
    <property type="entry name" value="ZINC_FINGER_C2H2_2"/>
    <property type="match status" value="1"/>
</dbReference>
<name>U4KUC9_PYROM</name>
<gene>
    <name evidence="11" type="ORF">PCON_03870</name>
</gene>
<evidence type="ECO:0000256" key="8">
    <source>
        <dbReference type="PROSITE-ProRule" id="PRU00042"/>
    </source>
</evidence>
<feature type="compositionally biased region" description="Basic and acidic residues" evidence="9">
    <location>
        <begin position="15"/>
        <end position="30"/>
    </location>
</feature>
<feature type="domain" description="C2H2-type" evidence="10">
    <location>
        <begin position="552"/>
        <end position="580"/>
    </location>
</feature>
<evidence type="ECO:0000256" key="3">
    <source>
        <dbReference type="ARBA" id="ARBA00022737"/>
    </source>
</evidence>
<keyword evidence="2" id="KW-0479">Metal-binding</keyword>
<keyword evidence="3" id="KW-0677">Repeat</keyword>
<feature type="compositionally biased region" description="Polar residues" evidence="9">
    <location>
        <begin position="1"/>
        <end position="12"/>
    </location>
</feature>
<dbReference type="Proteomes" id="UP000018144">
    <property type="component" value="Unassembled WGS sequence"/>
</dbReference>
<dbReference type="GO" id="GO:0005634">
    <property type="term" value="C:nucleus"/>
    <property type="evidence" value="ECO:0007669"/>
    <property type="project" value="UniProtKB-SubCell"/>
</dbReference>
<evidence type="ECO:0000313" key="12">
    <source>
        <dbReference type="Proteomes" id="UP000018144"/>
    </source>
</evidence>
<evidence type="ECO:0000256" key="7">
    <source>
        <dbReference type="ARBA" id="ARBA00023242"/>
    </source>
</evidence>
<evidence type="ECO:0000256" key="9">
    <source>
        <dbReference type="SAM" id="MobiDB-lite"/>
    </source>
</evidence>
<feature type="compositionally biased region" description="Basic residues" evidence="9">
    <location>
        <begin position="369"/>
        <end position="379"/>
    </location>
</feature>
<dbReference type="PANTHER" id="PTHR24390">
    <property type="entry name" value="ZINC FINGER PROTEIN"/>
    <property type="match status" value="1"/>
</dbReference>
<dbReference type="SMART" id="SM00355">
    <property type="entry name" value="ZnF_C2H2"/>
    <property type="match status" value="3"/>
</dbReference>
<evidence type="ECO:0000256" key="5">
    <source>
        <dbReference type="ARBA" id="ARBA00022833"/>
    </source>
</evidence>
<accession>U4KUC9</accession>
<dbReference type="PROSITE" id="PS00028">
    <property type="entry name" value="ZINC_FINGER_C2H2_1"/>
    <property type="match status" value="1"/>
</dbReference>
<keyword evidence="6" id="KW-0238">DNA-binding</keyword>
<evidence type="ECO:0000256" key="1">
    <source>
        <dbReference type="ARBA" id="ARBA00004123"/>
    </source>
</evidence>
<keyword evidence="7" id="KW-0539">Nucleus</keyword>
<dbReference type="GO" id="GO:0003700">
    <property type="term" value="F:DNA-binding transcription factor activity"/>
    <property type="evidence" value="ECO:0007669"/>
    <property type="project" value="TreeGrafter"/>
</dbReference>
<keyword evidence="12" id="KW-1185">Reference proteome</keyword>
<sequence>MHLHRLTTQNLPSIRIHDHNSMDTTSDHHSSATSQRSMPREIPIPKHASPTSSRGGSFHGGSIASTAIPPILSLEPPGPSLPPPTPSSHYDFRPESFGSINGDDSGSDGLRPRKVVSVDVRGGDRDRSDWKLSPIANSLNGDKLSGSHDGFSLRSEDSFDKDWRRGFYKEGDERASPQEHGDSLRLQVQRSVTAYDRRLLGKLNTSSSEPSNYARIRLTPTPPSQSARPHGEAGSLPHPPLPAHWQQPRAGSPRLPSPFASNSPRNSPLERWAHAGEPIPVRSDTEPRPSLLSSSLTDFRNNGDTASLSSSHATDNEQRIRRSASASILGPGYNDYEDDGTPMDGVPSSHVSSRMGQLSLHDARSPLHQQHRVGSKRRASSPPNEDRLAGNSEPVKKGPLLESIGAESPSRRTCSPIHHHAGRSQSTIQQKWFQPPPLPRSSSSFASSPSSASTMWSSQIGQYNTPASNFTTPDWGSPATAYQSQRDEPMRDAAFGALVQTRHPLGKGSEKELGGGKYTGERKIYICECCPKKPKKFENKGDLQLHEMEKQYSCAYCNNRFKNKNEAERHQNSLHLRKHSWSCASLAGNYESAFHPSPLRPTCADVCGYCGKEFPNTPAQWNARVDHLTTEHKFGECNQSKKFYRADHFRQHLKHSHSGTSGKWTNVLENACMRDEILPAPINRVPNGEREDVSE</sequence>
<dbReference type="PANTHER" id="PTHR24390:SF159">
    <property type="entry name" value="GROWTH FACTOR INDEPENDENT 1 TRANSCRIPTIONAL REPRESSOR"/>
    <property type="match status" value="1"/>
</dbReference>
<dbReference type="GO" id="GO:0006357">
    <property type="term" value="P:regulation of transcription by RNA polymerase II"/>
    <property type="evidence" value="ECO:0007669"/>
    <property type="project" value="TreeGrafter"/>
</dbReference>
<feature type="region of interest" description="Disordered" evidence="9">
    <location>
        <begin position="199"/>
        <end position="457"/>
    </location>
</feature>
<feature type="compositionally biased region" description="Pro residues" evidence="9">
    <location>
        <begin position="76"/>
        <end position="86"/>
    </location>
</feature>
<evidence type="ECO:0000256" key="2">
    <source>
        <dbReference type="ARBA" id="ARBA00022723"/>
    </source>
</evidence>
<organism evidence="11 12">
    <name type="scientific">Pyronema omphalodes (strain CBS 100304)</name>
    <name type="common">Pyronema confluens</name>
    <dbReference type="NCBI Taxonomy" id="1076935"/>
    <lineage>
        <taxon>Eukaryota</taxon>
        <taxon>Fungi</taxon>
        <taxon>Dikarya</taxon>
        <taxon>Ascomycota</taxon>
        <taxon>Pezizomycotina</taxon>
        <taxon>Pezizomycetes</taxon>
        <taxon>Pezizales</taxon>
        <taxon>Pyronemataceae</taxon>
        <taxon>Pyronema</taxon>
    </lineage>
</organism>
<feature type="compositionally biased region" description="Polar residues" evidence="9">
    <location>
        <begin position="291"/>
        <end position="313"/>
    </location>
</feature>